<comment type="similarity">
    <text evidence="1">Belongs to the N(4)/N(6)-methyltransferase family. N(4) subfamily.</text>
</comment>
<dbReference type="GO" id="GO:0015667">
    <property type="term" value="F:site-specific DNA-methyltransferase (cytosine-N4-specific) activity"/>
    <property type="evidence" value="ECO:0007669"/>
    <property type="project" value="UniProtKB-EC"/>
</dbReference>
<feature type="domain" description="DNA methylase N-4/N-6" evidence="9">
    <location>
        <begin position="90"/>
        <end position="306"/>
    </location>
</feature>
<keyword evidence="4" id="KW-0949">S-adenosyl-L-methionine</keyword>
<evidence type="ECO:0000256" key="6">
    <source>
        <dbReference type="ARBA" id="ARBA00023125"/>
    </source>
</evidence>
<keyword evidence="6" id="KW-0238">DNA-binding</keyword>
<organism evidence="10">
    <name type="scientific">Hydrogenobacter sp</name>
    <dbReference type="NCBI Taxonomy" id="2152829"/>
    <lineage>
        <taxon>Bacteria</taxon>
        <taxon>Pseudomonadati</taxon>
        <taxon>Aquificota</taxon>
        <taxon>Aquificia</taxon>
        <taxon>Aquificales</taxon>
        <taxon>Aquificaceae</taxon>
        <taxon>Hydrogenobacter</taxon>
    </lineage>
</organism>
<comment type="catalytic activity">
    <reaction evidence="7">
        <text>a 2'-deoxycytidine in DNA + S-adenosyl-L-methionine = an N(4)-methyl-2'-deoxycytidine in DNA + S-adenosyl-L-homocysteine + H(+)</text>
        <dbReference type="Rhea" id="RHEA:16857"/>
        <dbReference type="Rhea" id="RHEA-COMP:11369"/>
        <dbReference type="Rhea" id="RHEA-COMP:13674"/>
        <dbReference type="ChEBI" id="CHEBI:15378"/>
        <dbReference type="ChEBI" id="CHEBI:57856"/>
        <dbReference type="ChEBI" id="CHEBI:59789"/>
        <dbReference type="ChEBI" id="CHEBI:85452"/>
        <dbReference type="ChEBI" id="CHEBI:137933"/>
        <dbReference type="EC" id="2.1.1.113"/>
    </reaction>
</comment>
<dbReference type="Gene3D" id="3.40.50.150">
    <property type="entry name" value="Vaccinia Virus protein VP39"/>
    <property type="match status" value="1"/>
</dbReference>
<dbReference type="GO" id="GO:0009307">
    <property type="term" value="P:DNA restriction-modification system"/>
    <property type="evidence" value="ECO:0007669"/>
    <property type="project" value="UniProtKB-KW"/>
</dbReference>
<dbReference type="GO" id="GO:0005737">
    <property type="term" value="C:cytoplasm"/>
    <property type="evidence" value="ECO:0007669"/>
    <property type="project" value="TreeGrafter"/>
</dbReference>
<dbReference type="SUPFAM" id="SSF53335">
    <property type="entry name" value="S-adenosyl-L-methionine-dependent methyltransferases"/>
    <property type="match status" value="1"/>
</dbReference>
<dbReference type="InterPro" id="IPR002941">
    <property type="entry name" value="DNA_methylase_N4/N6"/>
</dbReference>
<dbReference type="GO" id="GO:0032259">
    <property type="term" value="P:methylation"/>
    <property type="evidence" value="ECO:0007669"/>
    <property type="project" value="UniProtKB-KW"/>
</dbReference>
<dbReference type="PRINTS" id="PR00508">
    <property type="entry name" value="S21N4MTFRASE"/>
</dbReference>
<dbReference type="PANTHER" id="PTHR13370">
    <property type="entry name" value="RNA METHYLASE-RELATED"/>
    <property type="match status" value="1"/>
</dbReference>
<evidence type="ECO:0000256" key="7">
    <source>
        <dbReference type="ARBA" id="ARBA00049120"/>
    </source>
</evidence>
<evidence type="ECO:0000313" key="10">
    <source>
        <dbReference type="EMBL" id="HEW45294.1"/>
    </source>
</evidence>
<dbReference type="EC" id="2.1.1.-" evidence="8"/>
<keyword evidence="5" id="KW-0680">Restriction system</keyword>
<dbReference type="Pfam" id="PF01555">
    <property type="entry name" value="N6_N4_Mtase"/>
    <property type="match status" value="1"/>
</dbReference>
<dbReference type="GO" id="GO:0008170">
    <property type="term" value="F:N-methyltransferase activity"/>
    <property type="evidence" value="ECO:0007669"/>
    <property type="project" value="InterPro"/>
</dbReference>
<keyword evidence="3 10" id="KW-0808">Transferase</keyword>
<dbReference type="EMBL" id="DSFP01000022">
    <property type="protein sequence ID" value="HEW45294.1"/>
    <property type="molecule type" value="Genomic_DNA"/>
</dbReference>
<dbReference type="InterPro" id="IPR001091">
    <property type="entry name" value="RM_Methyltransferase"/>
</dbReference>
<evidence type="ECO:0000256" key="3">
    <source>
        <dbReference type="ARBA" id="ARBA00022679"/>
    </source>
</evidence>
<dbReference type="PROSITE" id="PS00093">
    <property type="entry name" value="N4_MTASE"/>
    <property type="match status" value="1"/>
</dbReference>
<dbReference type="GO" id="GO:0003677">
    <property type="term" value="F:DNA binding"/>
    <property type="evidence" value="ECO:0007669"/>
    <property type="project" value="UniProtKB-KW"/>
</dbReference>
<name>A0A7C2V2P2_9AQUI</name>
<gene>
    <name evidence="10" type="ORF">ENO47_01280</name>
</gene>
<dbReference type="AlphaFoldDB" id="A0A7C2V2P2"/>
<dbReference type="InterPro" id="IPR017985">
    <property type="entry name" value="MeTrfase_CN4_CS"/>
</dbReference>
<proteinExistence type="inferred from homology"/>
<evidence type="ECO:0000256" key="5">
    <source>
        <dbReference type="ARBA" id="ARBA00022747"/>
    </source>
</evidence>
<evidence type="ECO:0000256" key="4">
    <source>
        <dbReference type="ARBA" id="ARBA00022691"/>
    </source>
</evidence>
<reference evidence="10" key="1">
    <citation type="journal article" date="2020" name="mSystems">
        <title>Genome- and Community-Level Interaction Insights into Carbon Utilization and Element Cycling Functions of Hydrothermarchaeota in Hydrothermal Sediment.</title>
        <authorList>
            <person name="Zhou Z."/>
            <person name="Liu Y."/>
            <person name="Xu W."/>
            <person name="Pan J."/>
            <person name="Luo Z.H."/>
            <person name="Li M."/>
        </authorList>
    </citation>
    <scope>NUCLEOTIDE SEQUENCE [LARGE SCALE GENOMIC DNA]</scope>
    <source>
        <strain evidence="10">SpSt-132</strain>
    </source>
</reference>
<dbReference type="PANTHER" id="PTHR13370:SF3">
    <property type="entry name" value="TRNA (GUANINE(10)-N2)-METHYLTRANSFERASE HOMOLOG"/>
    <property type="match status" value="1"/>
</dbReference>
<accession>A0A7C2V2P2</accession>
<evidence type="ECO:0000256" key="8">
    <source>
        <dbReference type="RuleBase" id="RU362026"/>
    </source>
</evidence>
<comment type="caution">
    <text evidence="10">The sequence shown here is derived from an EMBL/GenBank/DDBJ whole genome shotgun (WGS) entry which is preliminary data.</text>
</comment>
<keyword evidence="2 10" id="KW-0489">Methyltransferase</keyword>
<sequence>MKYLRKRDSKETKVRILTALYERLKELSIEKGMSLNVLFNKALEGFLREQEKEDATEAIEKQNLFYDDGQIKLLLNDFLKVDLEELRGRVNLIVTSPPYNVGMEYGTIDDSIGYEEYLRFTERYLKRFYELLADDGRVCLNIPLDKNKGGIQSVYADVVCLAKKVGLKYQSTIVWNEQNISRRTAWGSWLSASAPYIIAPVEMVVLLYKEDWKRRDRGKTTISREEFIEWTNGMWTFPGENRKALGHPAPFPLELPLRCIKLFSYEGDLVLDPFVGSGTTMVACRKLNRRGVGIDINKNYLKLAVKRIKEVSPAMFSW</sequence>
<evidence type="ECO:0000256" key="1">
    <source>
        <dbReference type="ARBA" id="ARBA00010203"/>
    </source>
</evidence>
<protein>
    <recommendedName>
        <fullName evidence="8">Methyltransferase</fullName>
        <ecNumber evidence="8">2.1.1.-</ecNumber>
    </recommendedName>
</protein>
<evidence type="ECO:0000256" key="2">
    <source>
        <dbReference type="ARBA" id="ARBA00022603"/>
    </source>
</evidence>
<dbReference type="InterPro" id="IPR029063">
    <property type="entry name" value="SAM-dependent_MTases_sf"/>
</dbReference>
<evidence type="ECO:0000259" key="9">
    <source>
        <dbReference type="Pfam" id="PF01555"/>
    </source>
</evidence>